<sequence length="134" mass="15834">MSQRDLFDKLMQDARRDDGYINATKWCKHFGYRLERWKRSPKTKARLEQLKIVESIAEPLIVERVGKTWVTWVHPIMAVHLASRLDRGFTNYMSEIFIRYAKADPTLAADIASRQETTEGLNIINKVVYQRYEE</sequence>
<comment type="caution">
    <text evidence="2">The sequence shown here is derived from an EMBL/GenBank/DDBJ whole genome shotgun (WGS) entry which is preliminary data.</text>
</comment>
<evidence type="ECO:0000259" key="1">
    <source>
        <dbReference type="PROSITE" id="PS51301"/>
    </source>
</evidence>
<protein>
    <submittedName>
        <fullName evidence="2">KilA-N domain-containing protein</fullName>
    </submittedName>
</protein>
<dbReference type="Proteomes" id="UP000622533">
    <property type="component" value="Unassembled WGS sequence"/>
</dbReference>
<reference evidence="2" key="1">
    <citation type="submission" date="2020-10" db="EMBL/GenBank/DDBJ databases">
        <authorList>
            <person name="Castelo-Branco R."/>
            <person name="Eusebio N."/>
            <person name="Adriana R."/>
            <person name="Vieira A."/>
            <person name="Brugerolle De Fraissinette N."/>
            <person name="Rezende De Castro R."/>
            <person name="Schneider M.P."/>
            <person name="Vasconcelos V."/>
            <person name="Leao P.N."/>
        </authorList>
    </citation>
    <scope>NUCLEOTIDE SEQUENCE</scope>
    <source>
        <strain evidence="2">LEGE 12446</strain>
    </source>
</reference>
<dbReference type="InterPro" id="IPR017880">
    <property type="entry name" value="KilA_N"/>
</dbReference>
<dbReference type="Pfam" id="PF04383">
    <property type="entry name" value="KilA-N"/>
    <property type="match status" value="1"/>
</dbReference>
<evidence type="ECO:0000313" key="2">
    <source>
        <dbReference type="EMBL" id="MBE9023324.1"/>
    </source>
</evidence>
<proteinExistence type="predicted"/>
<gene>
    <name evidence="2" type="ORF">IQ276_13065</name>
</gene>
<dbReference type="GO" id="GO:0003677">
    <property type="term" value="F:DNA binding"/>
    <property type="evidence" value="ECO:0007669"/>
    <property type="project" value="InterPro"/>
</dbReference>
<dbReference type="RefSeq" id="WP_193916893.1">
    <property type="nucleotide sequence ID" value="NZ_JADEXS020000001.1"/>
</dbReference>
<dbReference type="PROSITE" id="PS51301">
    <property type="entry name" value="KILA_N"/>
    <property type="match status" value="1"/>
</dbReference>
<keyword evidence="3" id="KW-1185">Reference proteome</keyword>
<dbReference type="SUPFAM" id="SSF54616">
    <property type="entry name" value="DNA-binding domain of Mlu1-box binding protein MBP1"/>
    <property type="match status" value="1"/>
</dbReference>
<feature type="domain" description="KilA-N" evidence="1">
    <location>
        <begin position="1"/>
        <end position="100"/>
    </location>
</feature>
<evidence type="ECO:0000313" key="3">
    <source>
        <dbReference type="Proteomes" id="UP000622533"/>
    </source>
</evidence>
<dbReference type="AlphaFoldDB" id="A0A8J7DGD9"/>
<dbReference type="EMBL" id="JADEXS010000149">
    <property type="protein sequence ID" value="MBE9023324.1"/>
    <property type="molecule type" value="Genomic_DNA"/>
</dbReference>
<dbReference type="InterPro" id="IPR018004">
    <property type="entry name" value="KilA/APSES_HTH"/>
</dbReference>
<dbReference type="InterPro" id="IPR036887">
    <property type="entry name" value="HTH_APSES_sf"/>
</dbReference>
<name>A0A8J7DGD9_DESMC</name>
<organism evidence="2 3">
    <name type="scientific">Desmonostoc muscorum LEGE 12446</name>
    <dbReference type="NCBI Taxonomy" id="1828758"/>
    <lineage>
        <taxon>Bacteria</taxon>
        <taxon>Bacillati</taxon>
        <taxon>Cyanobacteriota</taxon>
        <taxon>Cyanophyceae</taxon>
        <taxon>Nostocales</taxon>
        <taxon>Nostocaceae</taxon>
        <taxon>Desmonostoc</taxon>
    </lineage>
</organism>
<accession>A0A8J7DGD9</accession>